<reference evidence="1" key="1">
    <citation type="submission" date="2022-02" db="EMBL/GenBank/DDBJ databases">
        <title>Plant Genome Project.</title>
        <authorList>
            <person name="Zhang R.-G."/>
        </authorList>
    </citation>
    <scope>NUCLEOTIDE SEQUENCE</scope>
    <source>
        <strain evidence="1">AT1</strain>
    </source>
</reference>
<evidence type="ECO:0000313" key="1">
    <source>
        <dbReference type="EMBL" id="KAI8555022.1"/>
    </source>
</evidence>
<proteinExistence type="predicted"/>
<keyword evidence="2" id="KW-1185">Reference proteome</keyword>
<name>A0ACC0NNS3_RHOML</name>
<organism evidence="1 2">
    <name type="scientific">Rhododendron molle</name>
    <name type="common">Chinese azalea</name>
    <name type="synonym">Azalea mollis</name>
    <dbReference type="NCBI Taxonomy" id="49168"/>
    <lineage>
        <taxon>Eukaryota</taxon>
        <taxon>Viridiplantae</taxon>
        <taxon>Streptophyta</taxon>
        <taxon>Embryophyta</taxon>
        <taxon>Tracheophyta</taxon>
        <taxon>Spermatophyta</taxon>
        <taxon>Magnoliopsida</taxon>
        <taxon>eudicotyledons</taxon>
        <taxon>Gunneridae</taxon>
        <taxon>Pentapetalae</taxon>
        <taxon>asterids</taxon>
        <taxon>Ericales</taxon>
        <taxon>Ericaceae</taxon>
        <taxon>Ericoideae</taxon>
        <taxon>Rhodoreae</taxon>
        <taxon>Rhododendron</taxon>
    </lineage>
</organism>
<sequence>MYAIWPPLVSISSPVGGIAPSSHVGDSGSVSRQLSRSLFQSVNHYSSRSSFDESLLKVIESEIKCAEESDDQDEVQFSVFVFCFRVFRPFKLGEREKRHVFFISYKKWTMKKQQQTRILASLLSVTMMAMKGSRSLIRQFEKVISTLTADSLTILRIQVLLCILPWPMDSIPRTTMRYFPLSLGHYLMKCPYEFFLMLLYHIRFFALSCVLQLFRDTTLVFVELCEFGIELPMQVKNSELCELPTQCPHCKCQLGNSFFSST</sequence>
<dbReference type="Proteomes" id="UP001062846">
    <property type="component" value="Chromosome 5"/>
</dbReference>
<evidence type="ECO:0000313" key="2">
    <source>
        <dbReference type="Proteomes" id="UP001062846"/>
    </source>
</evidence>
<accession>A0ACC0NNS3</accession>
<comment type="caution">
    <text evidence="1">The sequence shown here is derived from an EMBL/GenBank/DDBJ whole genome shotgun (WGS) entry which is preliminary data.</text>
</comment>
<protein>
    <submittedName>
        <fullName evidence="1">Uncharacterized protein</fullName>
    </submittedName>
</protein>
<gene>
    <name evidence="1" type="ORF">RHMOL_Rhmol05G0141800</name>
</gene>
<dbReference type="EMBL" id="CM046392">
    <property type="protein sequence ID" value="KAI8555022.1"/>
    <property type="molecule type" value="Genomic_DNA"/>
</dbReference>